<dbReference type="Proteomes" id="UP000245838">
    <property type="component" value="Chromosome sggmmb4_Chromosome"/>
</dbReference>
<name>A0A193QK73_SODGM</name>
<dbReference type="PANTHER" id="PTHR43460:SF1">
    <property type="entry name" value="METHYLTRANSFERASE TYPE 11 DOMAIN-CONTAINING PROTEIN"/>
    <property type="match status" value="1"/>
</dbReference>
<sequence length="190" mass="20637">MDIAKNAVRSAAKRYRQVRFCVASSQRLPFVDASLDGIMRIYAPSNPAELRRTLCPGGVLLTVTPGPRHLYQLKALIYRDVQLHEPKEENVAGFTLLQELSLGYPLRLTGEEGVALLRMTPFAWRPPIGAGTAGGHAPVRLRNGFYRAPVAACLTSGRCGGSRADLTGQMGEHSLADMAVKYVTADADEN</sequence>
<dbReference type="GO" id="GO:0008168">
    <property type="term" value="F:methyltransferase activity"/>
    <property type="evidence" value="ECO:0007669"/>
    <property type="project" value="UniProtKB-KW"/>
</dbReference>
<protein>
    <submittedName>
        <fullName evidence="1">23S rRNA (Guanine(745)-N(1))-methyltransferase</fullName>
    </submittedName>
</protein>
<evidence type="ECO:0000313" key="2">
    <source>
        <dbReference type="Proteomes" id="UP000245838"/>
    </source>
</evidence>
<dbReference type="EMBL" id="LN854557">
    <property type="protein sequence ID" value="CRL45325.1"/>
    <property type="molecule type" value="Genomic_DNA"/>
</dbReference>
<reference evidence="1 2" key="1">
    <citation type="submission" date="2015-05" db="EMBL/GenBank/DDBJ databases">
        <authorList>
            <person name="Goodhead I."/>
        </authorList>
    </citation>
    <scope>NUCLEOTIDE SEQUENCE [LARGE SCALE GENOMIC DNA]</scope>
    <source>
        <strain evidence="2">morsitans</strain>
    </source>
</reference>
<accession>A0A193QK73</accession>
<gene>
    <name evidence="1" type="primary">rlmA</name>
    <name evidence="1" type="ORF">SGGMMB4_02961</name>
</gene>
<dbReference type="GO" id="GO:0032259">
    <property type="term" value="P:methylation"/>
    <property type="evidence" value="ECO:0007669"/>
    <property type="project" value="UniProtKB-KW"/>
</dbReference>
<evidence type="ECO:0000313" key="1">
    <source>
        <dbReference type="EMBL" id="CRL45325.1"/>
    </source>
</evidence>
<dbReference type="PANTHER" id="PTHR43460">
    <property type="entry name" value="METHYLTRANSFERASE"/>
    <property type="match status" value="1"/>
</dbReference>
<keyword evidence="1" id="KW-0489">Methyltransferase</keyword>
<dbReference type="SUPFAM" id="SSF53335">
    <property type="entry name" value="S-adenosyl-L-methionine-dependent methyltransferases"/>
    <property type="match status" value="1"/>
</dbReference>
<dbReference type="AlphaFoldDB" id="A0A193QK73"/>
<dbReference type="InterPro" id="IPR052939">
    <property type="entry name" value="23S_rRNA_MeTrnsfrase_RlmA"/>
</dbReference>
<organism evidence="1 2">
    <name type="scientific">Sodalis glossinidius (strain morsitans)</name>
    <dbReference type="NCBI Taxonomy" id="343509"/>
    <lineage>
        <taxon>Bacteria</taxon>
        <taxon>Pseudomonadati</taxon>
        <taxon>Pseudomonadota</taxon>
        <taxon>Gammaproteobacteria</taxon>
        <taxon>Enterobacterales</taxon>
        <taxon>Bruguierivoracaceae</taxon>
        <taxon>Sodalis</taxon>
    </lineage>
</organism>
<dbReference type="Gene3D" id="3.40.50.150">
    <property type="entry name" value="Vaccinia Virus protein VP39"/>
    <property type="match status" value="1"/>
</dbReference>
<dbReference type="InterPro" id="IPR029063">
    <property type="entry name" value="SAM-dependent_MTases_sf"/>
</dbReference>
<keyword evidence="1" id="KW-0808">Transferase</keyword>
<proteinExistence type="predicted"/>